<keyword evidence="2" id="KW-1185">Reference proteome</keyword>
<evidence type="ECO:0000313" key="1">
    <source>
        <dbReference type="EMBL" id="QDV45675.1"/>
    </source>
</evidence>
<dbReference type="KEGG" id="snep:Enr13x_55540"/>
<evidence type="ECO:0000313" key="2">
    <source>
        <dbReference type="Proteomes" id="UP000319004"/>
    </source>
</evidence>
<gene>
    <name evidence="1" type="ORF">Enr13x_55540</name>
</gene>
<proteinExistence type="predicted"/>
<name>A0A518HXU2_9BACT</name>
<dbReference type="AlphaFoldDB" id="A0A518HXU2"/>
<organism evidence="1 2">
    <name type="scientific">Stieleria neptunia</name>
    <dbReference type="NCBI Taxonomy" id="2527979"/>
    <lineage>
        <taxon>Bacteria</taxon>
        <taxon>Pseudomonadati</taxon>
        <taxon>Planctomycetota</taxon>
        <taxon>Planctomycetia</taxon>
        <taxon>Pirellulales</taxon>
        <taxon>Pirellulaceae</taxon>
        <taxon>Stieleria</taxon>
    </lineage>
</organism>
<dbReference type="EMBL" id="CP037423">
    <property type="protein sequence ID" value="QDV45675.1"/>
    <property type="molecule type" value="Genomic_DNA"/>
</dbReference>
<accession>A0A518HXU2</accession>
<sequence>MAVIHGCDRIGIRIKTGEMQDFRIRHHVVVATSRIHAPGAAEKAAEKGSLRKRGRCGKGVRYQKCEAPCGPFGFWYLTPFPLRSTLRAIWFLVPDPFSARQTQARKSKADQALVRIADPAFQSGSDAKQHSIDRSLGQSQVVGDVRLRFAAEDALQNGSVFFLFQPTR</sequence>
<protein>
    <submittedName>
        <fullName evidence="1">Uncharacterized protein</fullName>
    </submittedName>
</protein>
<reference evidence="1 2" key="1">
    <citation type="submission" date="2019-03" db="EMBL/GenBank/DDBJ databases">
        <title>Deep-cultivation of Planctomycetes and their phenomic and genomic characterization uncovers novel biology.</title>
        <authorList>
            <person name="Wiegand S."/>
            <person name="Jogler M."/>
            <person name="Boedeker C."/>
            <person name="Pinto D."/>
            <person name="Vollmers J."/>
            <person name="Rivas-Marin E."/>
            <person name="Kohn T."/>
            <person name="Peeters S.H."/>
            <person name="Heuer A."/>
            <person name="Rast P."/>
            <person name="Oberbeckmann S."/>
            <person name="Bunk B."/>
            <person name="Jeske O."/>
            <person name="Meyerdierks A."/>
            <person name="Storesund J.E."/>
            <person name="Kallscheuer N."/>
            <person name="Luecker S."/>
            <person name="Lage O.M."/>
            <person name="Pohl T."/>
            <person name="Merkel B.J."/>
            <person name="Hornburger P."/>
            <person name="Mueller R.-W."/>
            <person name="Bruemmer F."/>
            <person name="Labrenz M."/>
            <person name="Spormann A.M."/>
            <person name="Op den Camp H."/>
            <person name="Overmann J."/>
            <person name="Amann R."/>
            <person name="Jetten M.S.M."/>
            <person name="Mascher T."/>
            <person name="Medema M.H."/>
            <person name="Devos D.P."/>
            <person name="Kaster A.-K."/>
            <person name="Ovreas L."/>
            <person name="Rohde M."/>
            <person name="Galperin M.Y."/>
            <person name="Jogler C."/>
        </authorList>
    </citation>
    <scope>NUCLEOTIDE SEQUENCE [LARGE SCALE GENOMIC DNA]</scope>
    <source>
        <strain evidence="1 2">Enr13</strain>
    </source>
</reference>
<dbReference type="Proteomes" id="UP000319004">
    <property type="component" value="Chromosome"/>
</dbReference>